<comment type="caution">
    <text evidence="1">The sequence shown here is derived from an EMBL/GenBank/DDBJ whole genome shotgun (WGS) entry which is preliminary data.</text>
</comment>
<evidence type="ECO:0000313" key="2">
    <source>
        <dbReference type="Proteomes" id="UP001055879"/>
    </source>
</evidence>
<accession>A0ACB9EJ78</accession>
<organism evidence="1 2">
    <name type="scientific">Arctium lappa</name>
    <name type="common">Greater burdock</name>
    <name type="synonym">Lappa major</name>
    <dbReference type="NCBI Taxonomy" id="4217"/>
    <lineage>
        <taxon>Eukaryota</taxon>
        <taxon>Viridiplantae</taxon>
        <taxon>Streptophyta</taxon>
        <taxon>Embryophyta</taxon>
        <taxon>Tracheophyta</taxon>
        <taxon>Spermatophyta</taxon>
        <taxon>Magnoliopsida</taxon>
        <taxon>eudicotyledons</taxon>
        <taxon>Gunneridae</taxon>
        <taxon>Pentapetalae</taxon>
        <taxon>asterids</taxon>
        <taxon>campanulids</taxon>
        <taxon>Asterales</taxon>
        <taxon>Asteraceae</taxon>
        <taxon>Carduoideae</taxon>
        <taxon>Cardueae</taxon>
        <taxon>Arctiinae</taxon>
        <taxon>Arctium</taxon>
    </lineage>
</organism>
<sequence>MEEIKSRGRGILKKKTTSKGMSVSNHEGGGAEDDVEEMVNLENFRGGFVKGPGQGGSGKEIWARTMGTRTQITSPPWRRTETHRLKRFLKFLVRREGAELATNISQKDG</sequence>
<protein>
    <submittedName>
        <fullName evidence="1">Uncharacterized protein</fullName>
    </submittedName>
</protein>
<dbReference type="Proteomes" id="UP001055879">
    <property type="component" value="Linkage Group LG02"/>
</dbReference>
<evidence type="ECO:0000313" key="1">
    <source>
        <dbReference type="EMBL" id="KAI3758751.1"/>
    </source>
</evidence>
<gene>
    <name evidence="1" type="ORF">L6452_06323</name>
</gene>
<reference evidence="1 2" key="2">
    <citation type="journal article" date="2022" name="Mol. Ecol. Resour.">
        <title>The genomes of chicory, endive, great burdock and yacon provide insights into Asteraceae paleo-polyploidization history and plant inulin production.</title>
        <authorList>
            <person name="Fan W."/>
            <person name="Wang S."/>
            <person name="Wang H."/>
            <person name="Wang A."/>
            <person name="Jiang F."/>
            <person name="Liu H."/>
            <person name="Zhao H."/>
            <person name="Xu D."/>
            <person name="Zhang Y."/>
        </authorList>
    </citation>
    <scope>NUCLEOTIDE SEQUENCE [LARGE SCALE GENOMIC DNA]</scope>
    <source>
        <strain evidence="2">cv. Niubang</strain>
    </source>
</reference>
<reference evidence="2" key="1">
    <citation type="journal article" date="2022" name="Mol. Ecol. Resour.">
        <title>The genomes of chicory, endive, great burdock and yacon provide insights into Asteraceae palaeo-polyploidization history and plant inulin production.</title>
        <authorList>
            <person name="Fan W."/>
            <person name="Wang S."/>
            <person name="Wang H."/>
            <person name="Wang A."/>
            <person name="Jiang F."/>
            <person name="Liu H."/>
            <person name="Zhao H."/>
            <person name="Xu D."/>
            <person name="Zhang Y."/>
        </authorList>
    </citation>
    <scope>NUCLEOTIDE SEQUENCE [LARGE SCALE GENOMIC DNA]</scope>
    <source>
        <strain evidence="2">cv. Niubang</strain>
    </source>
</reference>
<dbReference type="EMBL" id="CM042048">
    <property type="protein sequence ID" value="KAI3758751.1"/>
    <property type="molecule type" value="Genomic_DNA"/>
</dbReference>
<proteinExistence type="predicted"/>
<name>A0ACB9EJ78_ARCLA</name>
<keyword evidence="2" id="KW-1185">Reference proteome</keyword>